<dbReference type="InterPro" id="IPR001610">
    <property type="entry name" value="PAC"/>
</dbReference>
<dbReference type="PROSITE" id="PS50110">
    <property type="entry name" value="RESPONSE_REGULATORY"/>
    <property type="match status" value="2"/>
</dbReference>
<dbReference type="KEGG" id="sulg:FJR48_09465"/>
<dbReference type="InterPro" id="IPR035965">
    <property type="entry name" value="PAS-like_dom_sf"/>
</dbReference>
<protein>
    <submittedName>
        <fullName evidence="7">PAS domain S-box protein</fullName>
    </submittedName>
</protein>
<dbReference type="Gene3D" id="3.40.50.2300">
    <property type="match status" value="2"/>
</dbReference>
<keyword evidence="2" id="KW-0597">Phosphoprotein</keyword>
<feature type="domain" description="PAS" evidence="4">
    <location>
        <begin position="259"/>
        <end position="294"/>
    </location>
</feature>
<dbReference type="NCBIfam" id="TIGR00229">
    <property type="entry name" value="sensory_box"/>
    <property type="match status" value="2"/>
</dbReference>
<dbReference type="InterPro" id="IPR000014">
    <property type="entry name" value="PAS"/>
</dbReference>
<keyword evidence="8" id="KW-1185">Reference proteome</keyword>
<dbReference type="InterPro" id="IPR052020">
    <property type="entry name" value="Cyclic_di-GMP/3'3'-cGAMP_PDE"/>
</dbReference>
<dbReference type="SMART" id="SM00086">
    <property type="entry name" value="PAC"/>
    <property type="match status" value="2"/>
</dbReference>
<dbReference type="SMART" id="SM00471">
    <property type="entry name" value="HDc"/>
    <property type="match status" value="1"/>
</dbReference>
<feature type="modified residue" description="4-aspartylphosphate" evidence="2">
    <location>
        <position position="37"/>
    </location>
</feature>
<proteinExistence type="predicted"/>
<dbReference type="FunFam" id="1.10.3210.10:FF:000018">
    <property type="entry name" value="Two-component system response regulator"/>
    <property type="match status" value="1"/>
</dbReference>
<dbReference type="PROSITE" id="PS50113">
    <property type="entry name" value="PAC"/>
    <property type="match status" value="2"/>
</dbReference>
<evidence type="ECO:0000259" key="6">
    <source>
        <dbReference type="PROSITE" id="PS51832"/>
    </source>
</evidence>
<reference evidence="7 8" key="1">
    <citation type="submission" date="2019-09" db="EMBL/GenBank/DDBJ databases">
        <title>Sulfurimonas gotlandica sp. nov., a chemoautotrophic and psychrotolerant epsilonproteobacterium isolated from a pelagic redoxcline, and an emended description of the genus Sulfurimonas.</title>
        <authorList>
            <person name="Wang S."/>
            <person name="Jiang L."/>
            <person name="Shao S."/>
        </authorList>
    </citation>
    <scope>NUCLEOTIDE SEQUENCE [LARGE SCALE GENOMIC DNA]</scope>
    <source>
        <strain evidence="7 8">GYSZ_1</strain>
    </source>
</reference>
<name>A0A5P8P3Z6_9BACT</name>
<evidence type="ECO:0000256" key="2">
    <source>
        <dbReference type="PROSITE-ProRule" id="PRU00169"/>
    </source>
</evidence>
<accession>A0A5P8P3Z6</accession>
<evidence type="ECO:0000256" key="1">
    <source>
        <dbReference type="ARBA" id="ARBA00022801"/>
    </source>
</evidence>
<evidence type="ECO:0000313" key="7">
    <source>
        <dbReference type="EMBL" id="QFR50483.1"/>
    </source>
</evidence>
<feature type="domain" description="Response regulatory" evidence="3">
    <location>
        <begin position="1"/>
        <end position="100"/>
    </location>
</feature>
<dbReference type="GO" id="GO:0000160">
    <property type="term" value="P:phosphorelay signal transduction system"/>
    <property type="evidence" value="ECO:0007669"/>
    <property type="project" value="InterPro"/>
</dbReference>
<dbReference type="OrthoDB" id="9781223at2"/>
<dbReference type="InterPro" id="IPR000700">
    <property type="entry name" value="PAS-assoc_C"/>
</dbReference>
<dbReference type="Proteomes" id="UP000326944">
    <property type="component" value="Chromosome"/>
</dbReference>
<feature type="domain" description="PAC" evidence="5">
    <location>
        <begin position="312"/>
        <end position="366"/>
    </location>
</feature>
<dbReference type="SUPFAM" id="SSF109604">
    <property type="entry name" value="HD-domain/PDEase-like"/>
    <property type="match status" value="1"/>
</dbReference>
<dbReference type="InterPro" id="IPR003607">
    <property type="entry name" value="HD/PDEase_dom"/>
</dbReference>
<dbReference type="Pfam" id="PF00072">
    <property type="entry name" value="Response_reg"/>
    <property type="match status" value="2"/>
</dbReference>
<dbReference type="InterPro" id="IPR013655">
    <property type="entry name" value="PAS_fold_3"/>
</dbReference>
<sequence>MITMEMSLRGFNCFNAYSLNEAREILKKEKIHYILLDINLPDGNGYELINELKNSDERIFVLTGEEDPKFREQTYQKGVIDFIVKDLNFAHKIPQVIMNIEQLEKNKQSTVLIVSESKDVKTYLGKLLKNRFYNIITTENEENVVELVQKHLVDLIIFDQTTESIDAIEFMQNHSYISTKNKISVILLSDSFEASTIRDGMKSGIVEFITQPIVAEELVLKVDLWIDYKRKNDELLCSVRLLQEYKDTVDESSIVSKTDRFGIITYVNKSFCEISGYSEDELIGKNHNILRHPEMPKETFKDMWHTIKKLKKSWRGKVKNRKKDGGFYWVDALIKPIINADGEIEEYIALRHDITEEEEVKKYFKDKLKGSQLDLAHSIKLSQEYENATDKFTAILKTDTDNIITYANDNFCKLSGYSLNELIGINCQSLRDEKHIKEGDCKKLQEILAKGKHKAILFTNIAKDGSAYYLDTIVYPIKNAEGIIKEHLHLMHDITELTNMHKEIEDTQKEIVYKMGEIGESRSQETGYHVKRVAEYSKLLASLYGLSDEEAETIFIVSPMHDIGKVAISDAILKKPGKLTEEEFDIMKSHSEIGYSVLKVSERKLLNAAAVVAHEHHEKWDGGGYPRGLKGEDIHIFGRITAIADVFDALGSDRVYKKAWDDEKIFNLFKEQSGKHFDPVLVKLFLENKEKFIDIRNKYKESI</sequence>
<dbReference type="Pfam" id="PF13426">
    <property type="entry name" value="PAS_9"/>
    <property type="match status" value="1"/>
</dbReference>
<dbReference type="Gene3D" id="3.30.450.20">
    <property type="entry name" value="PAS domain"/>
    <property type="match status" value="2"/>
</dbReference>
<evidence type="ECO:0000259" key="3">
    <source>
        <dbReference type="PROSITE" id="PS50110"/>
    </source>
</evidence>
<dbReference type="Pfam" id="PF13487">
    <property type="entry name" value="HD_5"/>
    <property type="match status" value="1"/>
</dbReference>
<dbReference type="SUPFAM" id="SSF55785">
    <property type="entry name" value="PYP-like sensor domain (PAS domain)"/>
    <property type="match status" value="2"/>
</dbReference>
<dbReference type="PROSITE" id="PS51832">
    <property type="entry name" value="HD_GYP"/>
    <property type="match status" value="1"/>
</dbReference>
<dbReference type="InterPro" id="IPR011006">
    <property type="entry name" value="CheY-like_superfamily"/>
</dbReference>
<dbReference type="Pfam" id="PF08447">
    <property type="entry name" value="PAS_3"/>
    <property type="match status" value="1"/>
</dbReference>
<dbReference type="AlphaFoldDB" id="A0A5P8P3Z6"/>
<dbReference type="SMART" id="SM00091">
    <property type="entry name" value="PAS"/>
    <property type="match status" value="2"/>
</dbReference>
<keyword evidence="1" id="KW-0378">Hydrolase</keyword>
<dbReference type="SUPFAM" id="SSF52172">
    <property type="entry name" value="CheY-like"/>
    <property type="match status" value="2"/>
</dbReference>
<dbReference type="InterPro" id="IPR037522">
    <property type="entry name" value="HD_GYP_dom"/>
</dbReference>
<feature type="domain" description="HD-GYP" evidence="6">
    <location>
        <begin position="504"/>
        <end position="701"/>
    </location>
</feature>
<feature type="domain" description="Response regulatory" evidence="3">
    <location>
        <begin position="110"/>
        <end position="226"/>
    </location>
</feature>
<dbReference type="PANTHER" id="PTHR45228:SF1">
    <property type="entry name" value="CYCLIC DI-GMP PHOSPHODIESTERASE TM_0186"/>
    <property type="match status" value="1"/>
</dbReference>
<dbReference type="CDD" id="cd00130">
    <property type="entry name" value="PAS"/>
    <property type="match status" value="2"/>
</dbReference>
<dbReference type="SMART" id="SM00448">
    <property type="entry name" value="REC"/>
    <property type="match status" value="2"/>
</dbReference>
<organism evidence="7 8">
    <name type="scientific">Sulfurimonas lithotrophica</name>
    <dbReference type="NCBI Taxonomy" id="2590022"/>
    <lineage>
        <taxon>Bacteria</taxon>
        <taxon>Pseudomonadati</taxon>
        <taxon>Campylobacterota</taxon>
        <taxon>Epsilonproteobacteria</taxon>
        <taxon>Campylobacterales</taxon>
        <taxon>Sulfurimonadaceae</taxon>
        <taxon>Sulfurimonas</taxon>
    </lineage>
</organism>
<dbReference type="CDD" id="cd00077">
    <property type="entry name" value="HDc"/>
    <property type="match status" value="1"/>
</dbReference>
<feature type="domain" description="PAC" evidence="5">
    <location>
        <begin position="454"/>
        <end position="506"/>
    </location>
</feature>
<evidence type="ECO:0000259" key="4">
    <source>
        <dbReference type="PROSITE" id="PS50112"/>
    </source>
</evidence>
<dbReference type="GO" id="GO:0009214">
    <property type="term" value="P:cyclic nucleotide catabolic process"/>
    <property type="evidence" value="ECO:0007669"/>
    <property type="project" value="UniProtKB-ARBA"/>
</dbReference>
<dbReference type="PANTHER" id="PTHR45228">
    <property type="entry name" value="CYCLIC DI-GMP PHOSPHODIESTERASE TM_0186-RELATED"/>
    <property type="match status" value="1"/>
</dbReference>
<dbReference type="EMBL" id="CP043617">
    <property type="protein sequence ID" value="QFR50483.1"/>
    <property type="molecule type" value="Genomic_DNA"/>
</dbReference>
<feature type="modified residue" description="4-aspartylphosphate" evidence="2">
    <location>
        <position position="159"/>
    </location>
</feature>
<dbReference type="CDD" id="cd00156">
    <property type="entry name" value="REC"/>
    <property type="match status" value="1"/>
</dbReference>
<dbReference type="Gene3D" id="1.10.3210.10">
    <property type="entry name" value="Hypothetical protein af1432"/>
    <property type="match status" value="1"/>
</dbReference>
<feature type="domain" description="PAS" evidence="4">
    <location>
        <begin position="395"/>
        <end position="424"/>
    </location>
</feature>
<evidence type="ECO:0000259" key="5">
    <source>
        <dbReference type="PROSITE" id="PS50113"/>
    </source>
</evidence>
<dbReference type="PROSITE" id="PS50112">
    <property type="entry name" value="PAS"/>
    <property type="match status" value="2"/>
</dbReference>
<dbReference type="InterPro" id="IPR001789">
    <property type="entry name" value="Sig_transdc_resp-reg_receiver"/>
</dbReference>
<gene>
    <name evidence="7" type="ORF">FJR48_09465</name>
</gene>
<evidence type="ECO:0000313" key="8">
    <source>
        <dbReference type="Proteomes" id="UP000326944"/>
    </source>
</evidence>
<dbReference type="GO" id="GO:0004112">
    <property type="term" value="F:cyclic-nucleotide phosphodiesterase activity"/>
    <property type="evidence" value="ECO:0007669"/>
    <property type="project" value="UniProtKB-ARBA"/>
</dbReference>